<dbReference type="KEGG" id="gem:GM21_2574"/>
<feature type="region of interest" description="Disordered" evidence="1">
    <location>
        <begin position="101"/>
        <end position="142"/>
    </location>
</feature>
<gene>
    <name evidence="3" type="ordered locus">GM21_2574</name>
</gene>
<dbReference type="EMBL" id="CP001661">
    <property type="protein sequence ID" value="ACT18614.1"/>
    <property type="molecule type" value="Genomic_DNA"/>
</dbReference>
<dbReference type="AlphaFoldDB" id="C6E0J0"/>
<evidence type="ECO:0000313" key="3">
    <source>
        <dbReference type="EMBL" id="ACT18614.1"/>
    </source>
</evidence>
<evidence type="ECO:0000256" key="1">
    <source>
        <dbReference type="SAM" id="MobiDB-lite"/>
    </source>
</evidence>
<protein>
    <recommendedName>
        <fullName evidence="4">General secretion pathway protein GspB</fullName>
    </recommendedName>
</protein>
<organism evidence="3">
    <name type="scientific">Geobacter sp. (strain M21)</name>
    <dbReference type="NCBI Taxonomy" id="443144"/>
    <lineage>
        <taxon>Bacteria</taxon>
        <taxon>Pseudomonadati</taxon>
        <taxon>Thermodesulfobacteriota</taxon>
        <taxon>Desulfuromonadia</taxon>
        <taxon>Geobacterales</taxon>
        <taxon>Geobacteraceae</taxon>
        <taxon>Geobacter</taxon>
    </lineage>
</organism>
<keyword evidence="2" id="KW-0812">Transmembrane</keyword>
<evidence type="ECO:0000256" key="2">
    <source>
        <dbReference type="SAM" id="Phobius"/>
    </source>
</evidence>
<name>C6E0J0_GEOSM</name>
<keyword evidence="2" id="KW-0472">Membrane</keyword>
<dbReference type="HOGENOM" id="CLU_996625_0_0_7"/>
<dbReference type="STRING" id="443144.GM21_2574"/>
<accession>C6E0J0</accession>
<keyword evidence="2" id="KW-1133">Transmembrane helix</keyword>
<proteinExistence type="predicted"/>
<feature type="transmembrane region" description="Helical" evidence="2">
    <location>
        <begin position="36"/>
        <end position="57"/>
    </location>
</feature>
<sequence>MSSILKALEKVEDAQNQKRNPGAGGLGRKRERRPAWLIPAWSLGGAAVATLVTYSIMGGFGKPAPPAAQVVATAPQPAARPAAPVAEAAVSTAPVATEKPVAAPVKSRQTRDEVKAPVRKQQVGSVPKLAAKPQRSLKVPEPPVSARPAAVHAAPALVAPPQEIRVTGIAWQNDSQSSFAMVNGRPVRQGAVVDGYKVEQIFEDSVRFTGGKGPVTIPLGAAEQ</sequence>
<evidence type="ECO:0008006" key="4">
    <source>
        <dbReference type="Google" id="ProtNLM"/>
    </source>
</evidence>
<reference evidence="3" key="1">
    <citation type="submission" date="2009-07" db="EMBL/GenBank/DDBJ databases">
        <title>Complete sequence of Geobacter sp. M21.</title>
        <authorList>
            <consortium name="US DOE Joint Genome Institute"/>
            <person name="Lucas S."/>
            <person name="Copeland A."/>
            <person name="Lapidus A."/>
            <person name="Glavina del Rio T."/>
            <person name="Dalin E."/>
            <person name="Tice H."/>
            <person name="Bruce D."/>
            <person name="Goodwin L."/>
            <person name="Pitluck S."/>
            <person name="Saunders E."/>
            <person name="Brettin T."/>
            <person name="Detter J.C."/>
            <person name="Han C."/>
            <person name="Larimer F."/>
            <person name="Land M."/>
            <person name="Hauser L."/>
            <person name="Kyrpides N."/>
            <person name="Ovchinnikova G."/>
            <person name="Lovley D."/>
        </authorList>
    </citation>
    <scope>NUCLEOTIDE SEQUENCE [LARGE SCALE GENOMIC DNA]</scope>
    <source>
        <strain evidence="3">M21</strain>
    </source>
</reference>
<dbReference type="OrthoDB" id="5398743at2"/>